<dbReference type="Gene3D" id="3.40.50.1400">
    <property type="match status" value="2"/>
</dbReference>
<dbReference type="Proteomes" id="UP001426770">
    <property type="component" value="Unassembled WGS sequence"/>
</dbReference>
<accession>A0ABP9WJ40</accession>
<comment type="caution">
    <text evidence="3">The sequence shown here is derived from an EMBL/GenBank/DDBJ whole genome shotgun (WGS) entry which is preliminary data.</text>
</comment>
<evidence type="ECO:0000313" key="3">
    <source>
        <dbReference type="EMBL" id="GAA5519857.1"/>
    </source>
</evidence>
<organism evidence="3 4">
    <name type="scientific">Demequina sediminis</name>
    <dbReference type="NCBI Taxonomy" id="1930058"/>
    <lineage>
        <taxon>Bacteria</taxon>
        <taxon>Bacillati</taxon>
        <taxon>Actinomycetota</taxon>
        <taxon>Actinomycetes</taxon>
        <taxon>Micrococcales</taxon>
        <taxon>Demequinaceae</taxon>
        <taxon>Demequina</taxon>
    </lineage>
</organism>
<evidence type="ECO:0000256" key="1">
    <source>
        <dbReference type="ARBA" id="ARBA00022723"/>
    </source>
</evidence>
<sequence>MSILIGCAHGTRDADGQATIRRLVEDVRAALPAHDVREAYVDVHGPYVSDVVAELEETDGTTAVVVPLLLAGGYHVYHDIAEAIEDRTDIVSATALGPDPRLIDIVMERVHEAGVPHTATLVLAAAGSSDPRSQADTAAAAEMLRARWDGPVRIGYAAGIHPTVADAVTEARKYGEDGVVAVASFLLAPGFFQKRLGESGADYVTGPLAPHPRLVEIVLDRYRDAGGS</sequence>
<dbReference type="PANTHER" id="PTHR33542">
    <property type="entry name" value="SIROHYDROCHLORIN FERROCHELATASE, CHLOROPLASTIC"/>
    <property type="match status" value="1"/>
</dbReference>
<dbReference type="PANTHER" id="PTHR33542:SF5">
    <property type="entry name" value="FERROCHELATASE CHE1"/>
    <property type="match status" value="1"/>
</dbReference>
<keyword evidence="2" id="KW-0456">Lyase</keyword>
<name>A0ABP9WJ40_9MICO</name>
<keyword evidence="1" id="KW-0479">Metal-binding</keyword>
<evidence type="ECO:0000256" key="2">
    <source>
        <dbReference type="ARBA" id="ARBA00023239"/>
    </source>
</evidence>
<proteinExistence type="predicted"/>
<dbReference type="EMBL" id="BAABRR010000014">
    <property type="protein sequence ID" value="GAA5519857.1"/>
    <property type="molecule type" value="Genomic_DNA"/>
</dbReference>
<keyword evidence="4" id="KW-1185">Reference proteome</keyword>
<dbReference type="Pfam" id="PF01903">
    <property type="entry name" value="CbiX"/>
    <property type="match status" value="2"/>
</dbReference>
<dbReference type="InterPro" id="IPR002762">
    <property type="entry name" value="CbiX-like"/>
</dbReference>
<dbReference type="CDD" id="cd03414">
    <property type="entry name" value="CbiX_SirB_C"/>
    <property type="match status" value="1"/>
</dbReference>
<dbReference type="RefSeq" id="WP_286215604.1">
    <property type="nucleotide sequence ID" value="NZ_AP027736.1"/>
</dbReference>
<dbReference type="InterPro" id="IPR050963">
    <property type="entry name" value="Sirohydro_Cobaltochel/CbiX"/>
</dbReference>
<gene>
    <name evidence="3" type="primary">sirB</name>
    <name evidence="3" type="ORF">Lsed01_02315</name>
</gene>
<protein>
    <submittedName>
        <fullName evidence="3">Sirohydrochlorin ferrochelatase</fullName>
    </submittedName>
</protein>
<reference evidence="3 4" key="1">
    <citation type="submission" date="2024-02" db="EMBL/GenBank/DDBJ databases">
        <title>Lysinimicrobium sediminis NBRC 112286.</title>
        <authorList>
            <person name="Ichikawa N."/>
            <person name="Katano-Makiyama Y."/>
            <person name="Hidaka K."/>
        </authorList>
    </citation>
    <scope>NUCLEOTIDE SEQUENCE [LARGE SCALE GENOMIC DNA]</scope>
    <source>
        <strain evidence="3 4">NBRC 112286</strain>
    </source>
</reference>
<evidence type="ECO:0000313" key="4">
    <source>
        <dbReference type="Proteomes" id="UP001426770"/>
    </source>
</evidence>
<dbReference type="SUPFAM" id="SSF53800">
    <property type="entry name" value="Chelatase"/>
    <property type="match status" value="1"/>
</dbReference>
<dbReference type="CDD" id="cd03416">
    <property type="entry name" value="CbiX_SirB_N"/>
    <property type="match status" value="1"/>
</dbReference>